<evidence type="ECO:0000256" key="3">
    <source>
        <dbReference type="ARBA" id="ARBA00023002"/>
    </source>
</evidence>
<protein>
    <submittedName>
        <fullName evidence="6">FAD dependent oxidoreductase</fullName>
    </submittedName>
</protein>
<dbReference type="GO" id="GO:0046872">
    <property type="term" value="F:metal ion binding"/>
    <property type="evidence" value="ECO:0007669"/>
    <property type="project" value="UniProtKB-KW"/>
</dbReference>
<evidence type="ECO:0000313" key="6">
    <source>
        <dbReference type="EMBL" id="SFC81644.1"/>
    </source>
</evidence>
<proteinExistence type="predicted"/>
<evidence type="ECO:0000256" key="1">
    <source>
        <dbReference type="ARBA" id="ARBA00022485"/>
    </source>
</evidence>
<keyword evidence="5" id="KW-0411">Iron-sulfur</keyword>
<evidence type="ECO:0000256" key="5">
    <source>
        <dbReference type="ARBA" id="ARBA00023014"/>
    </source>
</evidence>
<dbReference type="PANTHER" id="PTHR43498">
    <property type="entry name" value="FERREDOXIN:COB-COM HETERODISULFIDE REDUCTASE SUBUNIT A"/>
    <property type="match status" value="1"/>
</dbReference>
<organism evidence="6 7">
    <name type="scientific">Spirosoma endophyticum</name>
    <dbReference type="NCBI Taxonomy" id="662367"/>
    <lineage>
        <taxon>Bacteria</taxon>
        <taxon>Pseudomonadati</taxon>
        <taxon>Bacteroidota</taxon>
        <taxon>Cytophagia</taxon>
        <taxon>Cytophagales</taxon>
        <taxon>Cytophagaceae</taxon>
        <taxon>Spirosoma</taxon>
    </lineage>
</organism>
<dbReference type="GO" id="GO:0016491">
    <property type="term" value="F:oxidoreductase activity"/>
    <property type="evidence" value="ECO:0007669"/>
    <property type="project" value="UniProtKB-KW"/>
</dbReference>
<keyword evidence="3" id="KW-0560">Oxidoreductase</keyword>
<dbReference type="Pfam" id="PF12831">
    <property type="entry name" value="FAD_oxidored"/>
    <property type="match status" value="1"/>
</dbReference>
<name>A0A1I1M8H1_9BACT</name>
<gene>
    <name evidence="6" type="ORF">SAMN05216167_102491</name>
</gene>
<keyword evidence="1" id="KW-0004">4Fe-4S</keyword>
<dbReference type="AlphaFoldDB" id="A0A1I1M8H1"/>
<dbReference type="GO" id="GO:0051539">
    <property type="term" value="F:4 iron, 4 sulfur cluster binding"/>
    <property type="evidence" value="ECO:0007669"/>
    <property type="project" value="UniProtKB-KW"/>
</dbReference>
<dbReference type="InterPro" id="IPR036188">
    <property type="entry name" value="FAD/NAD-bd_sf"/>
</dbReference>
<dbReference type="EMBL" id="FOLQ01000002">
    <property type="protein sequence ID" value="SFC81644.1"/>
    <property type="molecule type" value="Genomic_DNA"/>
</dbReference>
<keyword evidence="7" id="KW-1185">Reference proteome</keyword>
<dbReference type="SUPFAM" id="SSF51905">
    <property type="entry name" value="FAD/NAD(P)-binding domain"/>
    <property type="match status" value="1"/>
</dbReference>
<dbReference type="Proteomes" id="UP000198598">
    <property type="component" value="Unassembled WGS sequence"/>
</dbReference>
<keyword evidence="2" id="KW-0479">Metal-binding</keyword>
<evidence type="ECO:0000313" key="7">
    <source>
        <dbReference type="Proteomes" id="UP000198598"/>
    </source>
</evidence>
<dbReference type="Gene3D" id="3.50.50.60">
    <property type="entry name" value="FAD/NAD(P)-binding domain"/>
    <property type="match status" value="1"/>
</dbReference>
<sequence length="200" mass="22138">MNERVLFSHSLLRILVSSLILLLIAPVTTYPSKPTATRKADVIIYGGTCAAITAAVQVKKMGKSVIIVSPDKHLGGLSSGGLGFTDTGNKEVIGGLSREFYQRLYQHYQQDSAWKWQKREEYGNKGQGTPAIDGNSRTMWIFEPHAAEKVFEDFVKENALTIYRNEWLDRSAKGVTKKAGSIQSFRTLSGQVYEGKCSST</sequence>
<accession>A0A1I1M8H1</accession>
<dbReference type="PANTHER" id="PTHR43498:SF1">
    <property type="entry name" value="COB--COM HETERODISULFIDE REDUCTASE IRON-SULFUR SUBUNIT A"/>
    <property type="match status" value="1"/>
</dbReference>
<dbReference type="STRING" id="662367.SAMN05216167_102491"/>
<evidence type="ECO:0000256" key="4">
    <source>
        <dbReference type="ARBA" id="ARBA00023004"/>
    </source>
</evidence>
<reference evidence="6 7" key="1">
    <citation type="submission" date="2016-10" db="EMBL/GenBank/DDBJ databases">
        <authorList>
            <person name="de Groot N.N."/>
        </authorList>
    </citation>
    <scope>NUCLEOTIDE SEQUENCE [LARGE SCALE GENOMIC DNA]</scope>
    <source>
        <strain evidence="6 7">DSM 26130</strain>
    </source>
</reference>
<evidence type="ECO:0000256" key="2">
    <source>
        <dbReference type="ARBA" id="ARBA00022723"/>
    </source>
</evidence>
<keyword evidence="4" id="KW-0408">Iron</keyword>
<dbReference type="InterPro" id="IPR039650">
    <property type="entry name" value="HdrA-like"/>
</dbReference>